<organism evidence="2 3">
    <name type="scientific">Corchorus capsularis</name>
    <name type="common">Jute</name>
    <dbReference type="NCBI Taxonomy" id="210143"/>
    <lineage>
        <taxon>Eukaryota</taxon>
        <taxon>Viridiplantae</taxon>
        <taxon>Streptophyta</taxon>
        <taxon>Embryophyta</taxon>
        <taxon>Tracheophyta</taxon>
        <taxon>Spermatophyta</taxon>
        <taxon>Magnoliopsida</taxon>
        <taxon>eudicotyledons</taxon>
        <taxon>Gunneridae</taxon>
        <taxon>Pentapetalae</taxon>
        <taxon>rosids</taxon>
        <taxon>malvids</taxon>
        <taxon>Malvales</taxon>
        <taxon>Malvaceae</taxon>
        <taxon>Grewioideae</taxon>
        <taxon>Apeibeae</taxon>
        <taxon>Corchorus</taxon>
    </lineage>
</organism>
<feature type="chain" id="PRO_5013023474" evidence="1">
    <location>
        <begin position="26"/>
        <end position="137"/>
    </location>
</feature>
<evidence type="ECO:0000313" key="2">
    <source>
        <dbReference type="EMBL" id="OMO80583.1"/>
    </source>
</evidence>
<gene>
    <name evidence="2" type="ORF">CCACVL1_12879</name>
</gene>
<keyword evidence="1" id="KW-0732">Signal</keyword>
<dbReference type="AlphaFoldDB" id="A0A1R3IDC3"/>
<evidence type="ECO:0000313" key="3">
    <source>
        <dbReference type="Proteomes" id="UP000188268"/>
    </source>
</evidence>
<reference evidence="2 3" key="1">
    <citation type="submission" date="2013-09" db="EMBL/GenBank/DDBJ databases">
        <title>Corchorus capsularis genome sequencing.</title>
        <authorList>
            <person name="Alam M."/>
            <person name="Haque M.S."/>
            <person name="Islam M.S."/>
            <person name="Emdad E.M."/>
            <person name="Islam M.M."/>
            <person name="Ahmed B."/>
            <person name="Halim A."/>
            <person name="Hossen Q.M.M."/>
            <person name="Hossain M.Z."/>
            <person name="Ahmed R."/>
            <person name="Khan M.M."/>
            <person name="Islam R."/>
            <person name="Rashid M.M."/>
            <person name="Khan S.A."/>
            <person name="Rahman M.S."/>
            <person name="Alam M."/>
        </authorList>
    </citation>
    <scope>NUCLEOTIDE SEQUENCE [LARGE SCALE GENOMIC DNA]</scope>
    <source>
        <strain evidence="3">cv. CVL-1</strain>
        <tissue evidence="2">Whole seedling</tissue>
    </source>
</reference>
<dbReference type="OMA" id="TDFRAAN"/>
<dbReference type="Gramene" id="OMO80583">
    <property type="protein sequence ID" value="OMO80583"/>
    <property type="gene ID" value="CCACVL1_12879"/>
</dbReference>
<evidence type="ECO:0000256" key="1">
    <source>
        <dbReference type="SAM" id="SignalP"/>
    </source>
</evidence>
<keyword evidence="3" id="KW-1185">Reference proteome</keyword>
<name>A0A1R3IDC3_COCAP</name>
<dbReference type="EMBL" id="AWWV01010292">
    <property type="protein sequence ID" value="OMO80583.1"/>
    <property type="molecule type" value="Genomic_DNA"/>
</dbReference>
<dbReference type="InterPro" id="IPR014710">
    <property type="entry name" value="RmlC-like_jellyroll"/>
</dbReference>
<protein>
    <submittedName>
        <fullName evidence="2">Uncharacterized protein</fullName>
    </submittedName>
</protein>
<dbReference type="OrthoDB" id="1731770at2759"/>
<dbReference type="Gene3D" id="2.60.120.10">
    <property type="entry name" value="Jelly Rolls"/>
    <property type="match status" value="2"/>
</dbReference>
<proteinExistence type="predicted"/>
<sequence length="137" mass="14317">MALTVKQQIFLAIALAIPFLQVAISGDPDILTDFVVPLGVNASLLDGNFFTFTGMRPLITSPPPTNFSVTKAAMAEFPALNGQSVSYALLQYSAAAGTVSVPSTLFATGVDDEILAKSFKTDVSTIQKLKAGLAPHA</sequence>
<comment type="caution">
    <text evidence="2">The sequence shown here is derived from an EMBL/GenBank/DDBJ whole genome shotgun (WGS) entry which is preliminary data.</text>
</comment>
<feature type="signal peptide" evidence="1">
    <location>
        <begin position="1"/>
        <end position="25"/>
    </location>
</feature>
<dbReference type="Proteomes" id="UP000188268">
    <property type="component" value="Unassembled WGS sequence"/>
</dbReference>
<accession>A0A1R3IDC3</accession>